<gene>
    <name evidence="2" type="ORF">KFK09_027784</name>
</gene>
<dbReference type="AlphaFoldDB" id="A0A8T3A1H7"/>
<comment type="caution">
    <text evidence="2">The sequence shown here is derived from an EMBL/GenBank/DDBJ whole genome shotgun (WGS) entry which is preliminary data.</text>
</comment>
<organism evidence="2 3">
    <name type="scientific">Dendrobium nobile</name>
    <name type="common">Orchid</name>
    <dbReference type="NCBI Taxonomy" id="94219"/>
    <lineage>
        <taxon>Eukaryota</taxon>
        <taxon>Viridiplantae</taxon>
        <taxon>Streptophyta</taxon>
        <taxon>Embryophyta</taxon>
        <taxon>Tracheophyta</taxon>
        <taxon>Spermatophyta</taxon>
        <taxon>Magnoliopsida</taxon>
        <taxon>Liliopsida</taxon>
        <taxon>Asparagales</taxon>
        <taxon>Orchidaceae</taxon>
        <taxon>Epidendroideae</taxon>
        <taxon>Malaxideae</taxon>
        <taxon>Dendrobiinae</taxon>
        <taxon>Dendrobium</taxon>
    </lineage>
</organism>
<protein>
    <submittedName>
        <fullName evidence="2">Uncharacterized protein</fullName>
    </submittedName>
</protein>
<feature type="region of interest" description="Disordered" evidence="1">
    <location>
        <begin position="51"/>
        <end position="92"/>
    </location>
</feature>
<keyword evidence="3" id="KW-1185">Reference proteome</keyword>
<sequence length="92" mass="10269">MQPKPPPELKLPFRKAPSLLCWHEARLKPTTPSLDRDPLSLVLSRFARDPKAAPPSLRLCPVRTSRRSRSPSLVEASPTSSSPNRRGSLGYR</sequence>
<name>A0A8T3A1H7_DENNO</name>
<reference evidence="2" key="1">
    <citation type="journal article" date="2022" name="Front. Genet.">
        <title>Chromosome-Scale Assembly of the Dendrobium nobile Genome Provides Insights Into the Molecular Mechanism of the Biosynthesis of the Medicinal Active Ingredient of Dendrobium.</title>
        <authorList>
            <person name="Xu Q."/>
            <person name="Niu S.-C."/>
            <person name="Li K.-L."/>
            <person name="Zheng P.-J."/>
            <person name="Zhang X.-J."/>
            <person name="Jia Y."/>
            <person name="Liu Y."/>
            <person name="Niu Y.-X."/>
            <person name="Yu L.-H."/>
            <person name="Chen D.-F."/>
            <person name="Zhang G.-Q."/>
        </authorList>
    </citation>
    <scope>NUCLEOTIDE SEQUENCE</scope>
    <source>
        <tissue evidence="2">Leaf</tissue>
    </source>
</reference>
<dbReference type="EMBL" id="JAGYWB010000019">
    <property type="protein sequence ID" value="KAI0487961.1"/>
    <property type="molecule type" value="Genomic_DNA"/>
</dbReference>
<proteinExistence type="predicted"/>
<accession>A0A8T3A1H7</accession>
<evidence type="ECO:0000313" key="3">
    <source>
        <dbReference type="Proteomes" id="UP000829196"/>
    </source>
</evidence>
<evidence type="ECO:0000256" key="1">
    <source>
        <dbReference type="SAM" id="MobiDB-lite"/>
    </source>
</evidence>
<dbReference type="Proteomes" id="UP000829196">
    <property type="component" value="Unassembled WGS sequence"/>
</dbReference>
<evidence type="ECO:0000313" key="2">
    <source>
        <dbReference type="EMBL" id="KAI0487961.1"/>
    </source>
</evidence>